<dbReference type="Gene3D" id="3.40.390.10">
    <property type="entry name" value="Collagenase (Catalytic Domain)"/>
    <property type="match status" value="1"/>
</dbReference>
<dbReference type="InterPro" id="IPR024079">
    <property type="entry name" value="MetalloPept_cat_dom_sf"/>
</dbReference>
<evidence type="ECO:0000313" key="4">
    <source>
        <dbReference type="Proteomes" id="UP000827724"/>
    </source>
</evidence>
<feature type="domain" description="H-type lectin" evidence="2">
    <location>
        <begin position="276"/>
        <end position="341"/>
    </location>
</feature>
<dbReference type="Pfam" id="PF09458">
    <property type="entry name" value="H_lectin"/>
    <property type="match status" value="2"/>
</dbReference>
<evidence type="ECO:0000256" key="1">
    <source>
        <dbReference type="SAM" id="MobiDB-lite"/>
    </source>
</evidence>
<evidence type="ECO:0000259" key="2">
    <source>
        <dbReference type="Pfam" id="PF09458"/>
    </source>
</evidence>
<comment type="caution">
    <text evidence="3">The sequence shown here is derived from an EMBL/GenBank/DDBJ whole genome shotgun (WGS) entry which is preliminary data.</text>
</comment>
<organism evidence="3 4">
    <name type="scientific">Trichoderma cornu-damae</name>
    <dbReference type="NCBI Taxonomy" id="654480"/>
    <lineage>
        <taxon>Eukaryota</taxon>
        <taxon>Fungi</taxon>
        <taxon>Dikarya</taxon>
        <taxon>Ascomycota</taxon>
        <taxon>Pezizomycotina</taxon>
        <taxon>Sordariomycetes</taxon>
        <taxon>Hypocreomycetidae</taxon>
        <taxon>Hypocreales</taxon>
        <taxon>Hypocreaceae</taxon>
        <taxon>Trichoderma</taxon>
    </lineage>
</organism>
<gene>
    <name evidence="3" type="ORF">Trco_004996</name>
</gene>
<accession>A0A9P8TUY9</accession>
<proteinExistence type="predicted"/>
<feature type="compositionally biased region" description="Polar residues" evidence="1">
    <location>
        <begin position="22"/>
        <end position="33"/>
    </location>
</feature>
<dbReference type="GO" id="GO:0007155">
    <property type="term" value="P:cell adhesion"/>
    <property type="evidence" value="ECO:0007669"/>
    <property type="project" value="InterPro"/>
</dbReference>
<dbReference type="InterPro" id="IPR037221">
    <property type="entry name" value="H-type_lectin_dom_sf"/>
</dbReference>
<dbReference type="GO" id="GO:0008237">
    <property type="term" value="F:metallopeptidase activity"/>
    <property type="evidence" value="ECO:0007669"/>
    <property type="project" value="InterPro"/>
</dbReference>
<evidence type="ECO:0000313" key="3">
    <source>
        <dbReference type="EMBL" id="KAH6605843.1"/>
    </source>
</evidence>
<sequence length="567" mass="64820">MGVAPLNEMWTCGTFEDDSESTNRQSTNDQLDSPTERGFLALDPSAFWETGATIEVSFLTNSDVSERRSQEAAKEVKTIVRAWEDAANIRFVFSDSPDAPVRVQFHNSGDAWTALGTKCYTIGPGKPTMCLVLQQDKRNFQYQVLHEFGHLLGCVHEHSNPNANIDWDKGSVYKYYEVHHQWSKQRTFNEIIRRFGDKEVEYSHFDTSSVMMYPIKPFFIKKGGVGVEDRLNTKLSETDKKFIRRLYPPPTIQEEAGSFYSWNYHGWRRVDRKNTAEVEFDTRSQVKPAIAVGLTEIDLGGKTDLRVEATTPKDLITTSGFTIQTRTWENSVMHSAAATWFKIDNPQTSTYQAGTLDTKLRGVSDRCEMRKQDFEVKFDRAFPTDSPPAVILWLRGFHLGHREVGHREQTQGENLSWGIRLSYDKVTCDSFQLTIEPESGNLLYRAMVTWIAYPKAKIGVFSGVVDSQDLKQVKWGWSKDRRRGYQKFVDLSEAKAAQGCTASDFRVCAGITSFKFTAVDNLRLHADIEKLDGEGDPDSMDKFWVRMWTWNQSDLNKASVSYLAEYR</sequence>
<dbReference type="InterPro" id="IPR019019">
    <property type="entry name" value="H-type_lectin_domain"/>
</dbReference>
<protein>
    <recommendedName>
        <fullName evidence="2">H-type lectin domain-containing protein</fullName>
    </recommendedName>
</protein>
<dbReference type="AlphaFoldDB" id="A0A9P8TUY9"/>
<dbReference type="SUPFAM" id="SSF55486">
    <property type="entry name" value="Metalloproteases ('zincins'), catalytic domain"/>
    <property type="match status" value="1"/>
</dbReference>
<feature type="domain" description="H-type lectin" evidence="2">
    <location>
        <begin position="375"/>
        <end position="453"/>
    </location>
</feature>
<dbReference type="OrthoDB" id="291007at2759"/>
<reference evidence="3" key="1">
    <citation type="submission" date="2021-08" db="EMBL/GenBank/DDBJ databases">
        <title>Chromosome-Level Trichoderma cornu-damae using Hi-C Data.</title>
        <authorList>
            <person name="Kim C.S."/>
        </authorList>
    </citation>
    <scope>NUCLEOTIDE SEQUENCE</scope>
    <source>
        <strain evidence="3">KA19-0412C</strain>
    </source>
</reference>
<dbReference type="SUPFAM" id="SSF141086">
    <property type="entry name" value="Agglutinin HPA-like"/>
    <property type="match status" value="2"/>
</dbReference>
<feature type="region of interest" description="Disordered" evidence="1">
    <location>
        <begin position="11"/>
        <end position="36"/>
    </location>
</feature>
<keyword evidence="4" id="KW-1185">Reference proteome</keyword>
<dbReference type="Gene3D" id="2.60.40.2080">
    <property type="match status" value="3"/>
</dbReference>
<dbReference type="GO" id="GO:0030246">
    <property type="term" value="F:carbohydrate binding"/>
    <property type="evidence" value="ECO:0007669"/>
    <property type="project" value="InterPro"/>
</dbReference>
<name>A0A9P8TUY9_9HYPO</name>
<dbReference type="Proteomes" id="UP000827724">
    <property type="component" value="Unassembled WGS sequence"/>
</dbReference>
<dbReference type="EMBL" id="JAIWOZ010000004">
    <property type="protein sequence ID" value="KAH6605843.1"/>
    <property type="molecule type" value="Genomic_DNA"/>
</dbReference>